<dbReference type="EMBL" id="FXTP01000001">
    <property type="protein sequence ID" value="SMO39830.1"/>
    <property type="molecule type" value="Genomic_DNA"/>
</dbReference>
<dbReference type="Pfam" id="PF17851">
    <property type="entry name" value="GH43_C2"/>
    <property type="match status" value="1"/>
</dbReference>
<protein>
    <submittedName>
        <fullName evidence="8">Alpha-N-arabinofuranosidase</fullName>
    </submittedName>
</protein>
<dbReference type="Gene3D" id="2.60.120.200">
    <property type="match status" value="1"/>
</dbReference>
<evidence type="ECO:0000256" key="1">
    <source>
        <dbReference type="ARBA" id="ARBA00009865"/>
    </source>
</evidence>
<keyword evidence="2 6" id="KW-0378">Hydrolase</keyword>
<dbReference type="CDD" id="cd18617">
    <property type="entry name" value="GH43_XynB-like"/>
    <property type="match status" value="1"/>
</dbReference>
<evidence type="ECO:0000256" key="4">
    <source>
        <dbReference type="PIRSR" id="PIRSR606710-1"/>
    </source>
</evidence>
<dbReference type="Pfam" id="PF04616">
    <property type="entry name" value="Glyco_hydro_43"/>
    <property type="match status" value="1"/>
</dbReference>
<gene>
    <name evidence="8" type="ORF">SAMN06265219_101449</name>
</gene>
<dbReference type="Gene3D" id="2.115.10.20">
    <property type="entry name" value="Glycosyl hydrolase domain, family 43"/>
    <property type="match status" value="1"/>
</dbReference>
<dbReference type="InterPro" id="IPR051795">
    <property type="entry name" value="Glycosyl_Hydrlase_43"/>
</dbReference>
<feature type="active site" description="Proton acceptor" evidence="4">
    <location>
        <position position="85"/>
    </location>
</feature>
<feature type="site" description="Important for catalytic activity, responsible for pKa modulation of the active site Glu and correct orientation of both the proton donor and substrate" evidence="5">
    <location>
        <position position="192"/>
    </location>
</feature>
<keyword evidence="3 6" id="KW-0326">Glycosidase</keyword>
<dbReference type="PANTHER" id="PTHR42812:SF12">
    <property type="entry name" value="BETA-XYLOSIDASE-RELATED"/>
    <property type="match status" value="1"/>
</dbReference>
<dbReference type="OrthoDB" id="9801455at2"/>
<dbReference type="InterPro" id="IPR041542">
    <property type="entry name" value="GH43_C2"/>
</dbReference>
<evidence type="ECO:0000256" key="2">
    <source>
        <dbReference type="ARBA" id="ARBA00022801"/>
    </source>
</evidence>
<proteinExistence type="inferred from homology"/>
<name>A0A521AZ89_9BACT</name>
<evidence type="ECO:0000313" key="9">
    <source>
        <dbReference type="Proteomes" id="UP000317557"/>
    </source>
</evidence>
<accession>A0A521AZ89</accession>
<dbReference type="SUPFAM" id="SSF49899">
    <property type="entry name" value="Concanavalin A-like lectins/glucanases"/>
    <property type="match status" value="1"/>
</dbReference>
<evidence type="ECO:0000259" key="7">
    <source>
        <dbReference type="Pfam" id="PF17851"/>
    </source>
</evidence>
<dbReference type="SUPFAM" id="SSF75005">
    <property type="entry name" value="Arabinanase/levansucrase/invertase"/>
    <property type="match status" value="1"/>
</dbReference>
<dbReference type="InterPro" id="IPR013320">
    <property type="entry name" value="ConA-like_dom_sf"/>
</dbReference>
<evidence type="ECO:0000256" key="5">
    <source>
        <dbReference type="PIRSR" id="PIRSR606710-2"/>
    </source>
</evidence>
<comment type="similarity">
    <text evidence="1 6">Belongs to the glycosyl hydrolase 43 family.</text>
</comment>
<feature type="domain" description="Beta-xylosidase C-terminal Concanavalin A-like" evidence="7">
    <location>
        <begin position="402"/>
        <end position="583"/>
    </location>
</feature>
<evidence type="ECO:0000256" key="3">
    <source>
        <dbReference type="ARBA" id="ARBA00023295"/>
    </source>
</evidence>
<dbReference type="AlphaFoldDB" id="A0A521AZ89"/>
<dbReference type="InterPro" id="IPR006710">
    <property type="entry name" value="Glyco_hydro_43"/>
</dbReference>
<evidence type="ECO:0000256" key="6">
    <source>
        <dbReference type="RuleBase" id="RU361187"/>
    </source>
</evidence>
<dbReference type="Proteomes" id="UP000317557">
    <property type="component" value="Unassembled WGS sequence"/>
</dbReference>
<dbReference type="GO" id="GO:0004553">
    <property type="term" value="F:hydrolase activity, hydrolyzing O-glycosyl compounds"/>
    <property type="evidence" value="ECO:0007669"/>
    <property type="project" value="InterPro"/>
</dbReference>
<reference evidence="8 9" key="1">
    <citation type="submission" date="2017-05" db="EMBL/GenBank/DDBJ databases">
        <authorList>
            <person name="Varghese N."/>
            <person name="Submissions S."/>
        </authorList>
    </citation>
    <scope>NUCLEOTIDE SEQUENCE [LARGE SCALE GENOMIC DNA]</scope>
    <source>
        <strain evidence="8 9">DSM 21985</strain>
    </source>
</reference>
<dbReference type="RefSeq" id="WP_142452946.1">
    <property type="nucleotide sequence ID" value="NZ_FXTP01000001.1"/>
</dbReference>
<keyword evidence="9" id="KW-1185">Reference proteome</keyword>
<evidence type="ECO:0000313" key="8">
    <source>
        <dbReference type="EMBL" id="SMO39830.1"/>
    </source>
</evidence>
<dbReference type="InterPro" id="IPR023296">
    <property type="entry name" value="Glyco_hydro_beta-prop_sf"/>
</dbReference>
<dbReference type="GO" id="GO:0005975">
    <property type="term" value="P:carbohydrate metabolic process"/>
    <property type="evidence" value="ECO:0007669"/>
    <property type="project" value="InterPro"/>
</dbReference>
<sequence length="584" mass="65352">MDTLNHANPFILKSINFPGLNALFYLLLASLLFIGNACSTSQSKEASSNPTFDWFTYQGNDPIYEGLDVADDEYINPINAGYYPDPSIVRVEDDYYMVHSSFAHYPGIPIFHSTDLVNWEQIGHVLDRPSQLPVDSLGMSRGIFAPTIEYNNGTFYVLSTLVDAGGNFMVTTDDPAGDWSELKWLDNVGGIDPSIFFDDNGKTYVLNNDAPEGEPLYEGHRAVWIREYDVPNNKSIGEPKVIINGGVDITTKPIWIEGPHLIQMSDDEYILHAAEGGTGPQHSQVVLKGDNPLGPFTPYENNPILTQRHIDPDREFSVEYVGHADMVETANGEWWTVFLGVRPYDGVHFNTGRETFLLPVEWKDGWPVILEGEETVPVKLKRPDLPYAEEPTPPTHGNFTFTDDFNDSELADYWVMMRTPHETWWDLSEKSQLQIEARSEHISGLGNPSFIGRRQQHAYGSASTKMTYNPEQPGDLAGMVAIQGGQYYYLMGVRLNESGQKEMFVEKSVDGEAEIIATEVLEDESATEFYLKIEARGAEYNFSYGLSENEWQTLHEGADGTILSTNVAGGFVGTLFGMYAYSPE</sequence>
<feature type="active site" description="Proton donor" evidence="4">
    <location>
        <position position="257"/>
    </location>
</feature>
<organism evidence="8 9">
    <name type="scientific">Gracilimonas mengyeensis</name>
    <dbReference type="NCBI Taxonomy" id="1302730"/>
    <lineage>
        <taxon>Bacteria</taxon>
        <taxon>Pseudomonadati</taxon>
        <taxon>Balneolota</taxon>
        <taxon>Balneolia</taxon>
        <taxon>Balneolales</taxon>
        <taxon>Balneolaceae</taxon>
        <taxon>Gracilimonas</taxon>
    </lineage>
</organism>
<dbReference type="PANTHER" id="PTHR42812">
    <property type="entry name" value="BETA-XYLOSIDASE"/>
    <property type="match status" value="1"/>
</dbReference>